<evidence type="ECO:0000256" key="4">
    <source>
        <dbReference type="ARBA" id="ARBA00022729"/>
    </source>
</evidence>
<evidence type="ECO:0000256" key="5">
    <source>
        <dbReference type="SAM" id="SignalP"/>
    </source>
</evidence>
<gene>
    <name evidence="6" type="ORF">OEV98_06370</name>
</gene>
<dbReference type="PROSITE" id="PS51257">
    <property type="entry name" value="PROKAR_LIPOPROTEIN"/>
    <property type="match status" value="1"/>
</dbReference>
<name>A0AAE3IRC6_9BACI</name>
<evidence type="ECO:0000313" key="7">
    <source>
        <dbReference type="Proteomes" id="UP001209318"/>
    </source>
</evidence>
<comment type="caution">
    <text evidence="6">The sequence shown here is derived from an EMBL/GenBank/DDBJ whole genome shotgun (WGS) entry which is preliminary data.</text>
</comment>
<organism evidence="6 7">
    <name type="scientific">Perspicuibacillus lycopersici</name>
    <dbReference type="NCBI Taxonomy" id="1325689"/>
    <lineage>
        <taxon>Bacteria</taxon>
        <taxon>Bacillati</taxon>
        <taxon>Bacillota</taxon>
        <taxon>Bacilli</taxon>
        <taxon>Bacillales</taxon>
        <taxon>Bacillaceae</taxon>
        <taxon>Perspicuibacillus</taxon>
    </lineage>
</organism>
<dbReference type="Proteomes" id="UP001209318">
    <property type="component" value="Unassembled WGS sequence"/>
</dbReference>
<dbReference type="PANTHER" id="PTHR43649">
    <property type="entry name" value="ARABINOSE-BINDING PROTEIN-RELATED"/>
    <property type="match status" value="1"/>
</dbReference>
<dbReference type="InterPro" id="IPR050490">
    <property type="entry name" value="Bact_solute-bd_prot1"/>
</dbReference>
<dbReference type="RefSeq" id="WP_263072387.1">
    <property type="nucleotide sequence ID" value="NZ_JAOUSF010000002.1"/>
</dbReference>
<evidence type="ECO:0000256" key="2">
    <source>
        <dbReference type="ARBA" id="ARBA00008520"/>
    </source>
</evidence>
<keyword evidence="4 5" id="KW-0732">Signal</keyword>
<dbReference type="CDD" id="cd13585">
    <property type="entry name" value="PBP2_TMBP_like"/>
    <property type="match status" value="1"/>
</dbReference>
<dbReference type="Gene3D" id="3.40.190.10">
    <property type="entry name" value="Periplasmic binding protein-like II"/>
    <property type="match status" value="1"/>
</dbReference>
<evidence type="ECO:0000256" key="3">
    <source>
        <dbReference type="ARBA" id="ARBA00022448"/>
    </source>
</evidence>
<feature type="signal peptide" evidence="5">
    <location>
        <begin position="1"/>
        <end position="25"/>
    </location>
</feature>
<sequence length="432" mass="47033">MKRTMKWIVALSLLLLLTLAGCSNNEGSSGKGDGDKVVIRVATWEGGDGHKMQQEIAQNYMDDHPNVEIKVESVPDNYGTKILTQIAGGDAPDIFQIGDGDISMFQSRGALEDLTPFIEGDNGLNIDDFYKPVLDVGNIDGKYFTLPKDYSTYAVYYNKKLFDAAGIEYPTSDWTWDDFFEIAQKLTVEEDGETVQWGTNLPGASTRDVLPMLYGFGGDVISPDGQTVEGFMNSDGTKDALEFFNEMLRSGISPTPTQSEAFQGADLFLSEKVAMNPTGIWPTADYVNAGMDFGVVEVPGGPAAQKSTIYYSGYGIYSKSEQTEAAWDYLKYLSTVGQEILAEHALSAYVPAAEAAGQADDPHRGTFVKSVDLINMFPERLNPAFNKTAGTEFVNVLTQIVGNEKNASLDIPGLLDDAAAKGQEAMESEMEE</sequence>
<reference evidence="6" key="1">
    <citation type="submission" date="2022-10" db="EMBL/GenBank/DDBJ databases">
        <title>Description of Fervidibacillus gen. nov. in the family Fervidibacillaceae fam. nov. with two species, Fervidibacillus albus sp. nov., and Fervidibacillus halotolerans sp. nov., isolated from tidal flat sediments.</title>
        <authorList>
            <person name="Kwon K.K."/>
            <person name="Yang S.-H."/>
        </authorList>
    </citation>
    <scope>NUCLEOTIDE SEQUENCE</scope>
    <source>
        <strain evidence="6">JCM 19140</strain>
    </source>
</reference>
<accession>A0AAE3IRC6</accession>
<proteinExistence type="inferred from homology"/>
<comment type="subcellular location">
    <subcellularLocation>
        <location evidence="1">Cell envelope</location>
    </subcellularLocation>
</comment>
<dbReference type="EMBL" id="JAOUSF010000002">
    <property type="protein sequence ID" value="MCU9613175.1"/>
    <property type="molecule type" value="Genomic_DNA"/>
</dbReference>
<dbReference type="GO" id="GO:0030313">
    <property type="term" value="C:cell envelope"/>
    <property type="evidence" value="ECO:0007669"/>
    <property type="project" value="UniProtKB-SubCell"/>
</dbReference>
<dbReference type="PANTHER" id="PTHR43649:SF31">
    <property type="entry name" value="SN-GLYCEROL-3-PHOSPHATE-BINDING PERIPLASMIC PROTEIN UGPB"/>
    <property type="match status" value="1"/>
</dbReference>
<comment type="similarity">
    <text evidence="2">Belongs to the bacterial solute-binding protein 1 family.</text>
</comment>
<dbReference type="SUPFAM" id="SSF53850">
    <property type="entry name" value="Periplasmic binding protein-like II"/>
    <property type="match status" value="1"/>
</dbReference>
<dbReference type="AlphaFoldDB" id="A0AAE3IRC6"/>
<dbReference type="Pfam" id="PF01547">
    <property type="entry name" value="SBP_bac_1"/>
    <property type="match status" value="1"/>
</dbReference>
<keyword evidence="7" id="KW-1185">Reference proteome</keyword>
<evidence type="ECO:0000256" key="1">
    <source>
        <dbReference type="ARBA" id="ARBA00004196"/>
    </source>
</evidence>
<evidence type="ECO:0000313" key="6">
    <source>
        <dbReference type="EMBL" id="MCU9613175.1"/>
    </source>
</evidence>
<dbReference type="InterPro" id="IPR006059">
    <property type="entry name" value="SBP"/>
</dbReference>
<protein>
    <submittedName>
        <fullName evidence="6">Sugar ABC transporter substrate-binding protein</fullName>
    </submittedName>
</protein>
<feature type="chain" id="PRO_5042219831" evidence="5">
    <location>
        <begin position="26"/>
        <end position="432"/>
    </location>
</feature>
<keyword evidence="3" id="KW-0813">Transport</keyword>